<feature type="compositionally biased region" description="Polar residues" evidence="1">
    <location>
        <begin position="299"/>
        <end position="317"/>
    </location>
</feature>
<feature type="region of interest" description="Disordered" evidence="1">
    <location>
        <begin position="245"/>
        <end position="276"/>
    </location>
</feature>
<organism evidence="2 3">
    <name type="scientific">Aquibacillus albus</name>
    <dbReference type="NCBI Taxonomy" id="1168171"/>
    <lineage>
        <taxon>Bacteria</taxon>
        <taxon>Bacillati</taxon>
        <taxon>Bacillota</taxon>
        <taxon>Bacilli</taxon>
        <taxon>Bacillales</taxon>
        <taxon>Bacillaceae</taxon>
        <taxon>Aquibacillus</taxon>
    </lineage>
</organism>
<dbReference type="EMBL" id="JAFBDR010000043">
    <property type="protein sequence ID" value="MBM7573683.1"/>
    <property type="molecule type" value="Genomic_DNA"/>
</dbReference>
<protein>
    <recommendedName>
        <fullName evidence="4">DUF5082 domain-containing protein</fullName>
    </recommendedName>
</protein>
<feature type="region of interest" description="Disordered" evidence="1">
    <location>
        <begin position="299"/>
        <end position="325"/>
    </location>
</feature>
<feature type="region of interest" description="Disordered" evidence="1">
    <location>
        <begin position="134"/>
        <end position="161"/>
    </location>
</feature>
<dbReference type="Proteomes" id="UP001296943">
    <property type="component" value="Unassembled WGS sequence"/>
</dbReference>
<evidence type="ECO:0000313" key="2">
    <source>
        <dbReference type="EMBL" id="MBM7573683.1"/>
    </source>
</evidence>
<sequence length="394" mass="45826">MYRYRLYNSGDVEKLKRDLKVYKQALESINSGEAFKYLDTQREVYDLKLKLSKLKGEMNVMEESYQEKIAGYEKQEQKVSWQIQNITDSLNQLKQDINLIKGDVEEMRVNELLEKMDLVIYKTDNHLTKVNDQVNSQKEEFSRLKNHMKPKAPKKPTPRPSEYRQLQNMLQSFNHVNQIPNQTKNNITNNSKNYQQPVSMSINQNSRKTKSFGDGQNAVTVSNGKKTFRSSQYELNKNIITRTSTSKNKKRIKDDNDNYEDKNPSITRNDDNPTLSQDNYIEEKVENHTHAENLHETNIEQNNTKETNHLSSDNYTAPHTPDEEVSTKINTAYEGINSTKDTTDENFESIKSDTEESTASIEKQNDNNGQQDDQNNQSSIKKEFASFFNIFRKG</sequence>
<feature type="region of interest" description="Disordered" evidence="1">
    <location>
        <begin position="351"/>
        <end position="381"/>
    </location>
</feature>
<proteinExistence type="predicted"/>
<feature type="compositionally biased region" description="Basic residues" evidence="1">
    <location>
        <begin position="144"/>
        <end position="157"/>
    </location>
</feature>
<evidence type="ECO:0000256" key="1">
    <source>
        <dbReference type="SAM" id="MobiDB-lite"/>
    </source>
</evidence>
<name>A0ABS2N6K6_9BACI</name>
<feature type="compositionally biased region" description="Basic and acidic residues" evidence="1">
    <location>
        <begin position="252"/>
        <end position="271"/>
    </location>
</feature>
<feature type="region of interest" description="Disordered" evidence="1">
    <location>
        <begin position="205"/>
        <end position="225"/>
    </location>
</feature>
<evidence type="ECO:0000313" key="3">
    <source>
        <dbReference type="Proteomes" id="UP001296943"/>
    </source>
</evidence>
<gene>
    <name evidence="2" type="ORF">JOC48_004269</name>
</gene>
<accession>A0ABS2N6K6</accession>
<comment type="caution">
    <text evidence="2">The sequence shown here is derived from an EMBL/GenBank/DDBJ whole genome shotgun (WGS) entry which is preliminary data.</text>
</comment>
<keyword evidence="3" id="KW-1185">Reference proteome</keyword>
<reference evidence="2 3" key="1">
    <citation type="submission" date="2021-01" db="EMBL/GenBank/DDBJ databases">
        <title>Genomic Encyclopedia of Type Strains, Phase IV (KMG-IV): sequencing the most valuable type-strain genomes for metagenomic binning, comparative biology and taxonomic classification.</title>
        <authorList>
            <person name="Goeker M."/>
        </authorList>
    </citation>
    <scope>NUCLEOTIDE SEQUENCE [LARGE SCALE GENOMIC DNA]</scope>
    <source>
        <strain evidence="2 3">DSM 23711</strain>
    </source>
</reference>
<evidence type="ECO:0008006" key="4">
    <source>
        <dbReference type="Google" id="ProtNLM"/>
    </source>
</evidence>
<dbReference type="RefSeq" id="WP_204502316.1">
    <property type="nucleotide sequence ID" value="NZ_JAFBDR010000043.1"/>
</dbReference>
<feature type="compositionally biased region" description="Low complexity" evidence="1">
    <location>
        <begin position="366"/>
        <end position="377"/>
    </location>
</feature>